<dbReference type="SUPFAM" id="SSF48498">
    <property type="entry name" value="Tetracyclin repressor-like, C-terminal domain"/>
    <property type="match status" value="1"/>
</dbReference>
<evidence type="ECO:0000256" key="1">
    <source>
        <dbReference type="ARBA" id="ARBA00023125"/>
    </source>
</evidence>
<keyword evidence="5" id="KW-1185">Reference proteome</keyword>
<evidence type="ECO:0000313" key="4">
    <source>
        <dbReference type="EMBL" id="APC39867.1"/>
    </source>
</evidence>
<keyword evidence="1 2" id="KW-0238">DNA-binding</keyword>
<feature type="DNA-binding region" description="H-T-H motif" evidence="2">
    <location>
        <begin position="22"/>
        <end position="41"/>
    </location>
</feature>
<dbReference type="GO" id="GO:0003677">
    <property type="term" value="F:DNA binding"/>
    <property type="evidence" value="ECO:0007669"/>
    <property type="project" value="UniProtKB-UniRule"/>
</dbReference>
<name>A0A1J0GEY7_9CLOT</name>
<dbReference type="KEGG" id="ceu:A7L45_07180"/>
<dbReference type="Pfam" id="PF00440">
    <property type="entry name" value="TetR_N"/>
    <property type="match status" value="1"/>
</dbReference>
<dbReference type="InterPro" id="IPR009057">
    <property type="entry name" value="Homeodomain-like_sf"/>
</dbReference>
<dbReference type="PRINTS" id="PR00455">
    <property type="entry name" value="HTHTETR"/>
</dbReference>
<dbReference type="RefSeq" id="WP_071612161.1">
    <property type="nucleotide sequence ID" value="NZ_CP015756.1"/>
</dbReference>
<sequence length="183" mass="21474">MKEIIMKIAAQKIQTYGLKKFTMDEIASELKMSKKTIYKHFKSKDDIIFEYFKEIIESDKNYTIEAIKKGGSLEDKLNSIIFSYHKYKLPINILDEAHKFYYDEWDKLQDLKDFKLKLIETTLKESMESGVLRNDINLNLISSILESVSNTFLDYKFLSKNNMTIKDAMNETITILLNGILKI</sequence>
<proteinExistence type="predicted"/>
<dbReference type="AlphaFoldDB" id="A0A1J0GEY7"/>
<evidence type="ECO:0000256" key="2">
    <source>
        <dbReference type="PROSITE-ProRule" id="PRU00335"/>
    </source>
</evidence>
<evidence type="ECO:0000259" key="3">
    <source>
        <dbReference type="PROSITE" id="PS50977"/>
    </source>
</evidence>
<dbReference type="STRING" id="1552.A7L45_07180"/>
<protein>
    <submittedName>
        <fullName evidence="4">TetR family transcriptional regulator</fullName>
    </submittedName>
</protein>
<dbReference type="InterPro" id="IPR050109">
    <property type="entry name" value="HTH-type_TetR-like_transc_reg"/>
</dbReference>
<dbReference type="PANTHER" id="PTHR30328">
    <property type="entry name" value="TRANSCRIPTIONAL REPRESSOR"/>
    <property type="match status" value="1"/>
</dbReference>
<dbReference type="Proteomes" id="UP000182569">
    <property type="component" value="Chromosome"/>
</dbReference>
<evidence type="ECO:0000313" key="5">
    <source>
        <dbReference type="Proteomes" id="UP000182569"/>
    </source>
</evidence>
<dbReference type="OrthoDB" id="9812134at2"/>
<organism evidence="4 5">
    <name type="scientific">Clostridium estertheticum subsp. estertheticum</name>
    <dbReference type="NCBI Taxonomy" id="1552"/>
    <lineage>
        <taxon>Bacteria</taxon>
        <taxon>Bacillati</taxon>
        <taxon>Bacillota</taxon>
        <taxon>Clostridia</taxon>
        <taxon>Eubacteriales</taxon>
        <taxon>Clostridiaceae</taxon>
        <taxon>Clostridium</taxon>
    </lineage>
</organism>
<dbReference type="InterPro" id="IPR036271">
    <property type="entry name" value="Tet_transcr_reg_TetR-rel_C_sf"/>
</dbReference>
<dbReference type="Gene3D" id="1.10.10.60">
    <property type="entry name" value="Homeodomain-like"/>
    <property type="match status" value="1"/>
</dbReference>
<dbReference type="Gene3D" id="1.10.357.10">
    <property type="entry name" value="Tetracycline Repressor, domain 2"/>
    <property type="match status" value="1"/>
</dbReference>
<dbReference type="PANTHER" id="PTHR30328:SF54">
    <property type="entry name" value="HTH-TYPE TRANSCRIPTIONAL REPRESSOR SCO4008"/>
    <property type="match status" value="1"/>
</dbReference>
<dbReference type="GO" id="GO:0006355">
    <property type="term" value="P:regulation of DNA-templated transcription"/>
    <property type="evidence" value="ECO:0007669"/>
    <property type="project" value="UniProtKB-ARBA"/>
</dbReference>
<feature type="domain" description="HTH tetR-type" evidence="3">
    <location>
        <begin position="1"/>
        <end position="59"/>
    </location>
</feature>
<dbReference type="SUPFAM" id="SSF46689">
    <property type="entry name" value="Homeodomain-like"/>
    <property type="match status" value="1"/>
</dbReference>
<dbReference type="InterPro" id="IPR001647">
    <property type="entry name" value="HTH_TetR"/>
</dbReference>
<dbReference type="PROSITE" id="PS50977">
    <property type="entry name" value="HTH_TETR_2"/>
    <property type="match status" value="1"/>
</dbReference>
<dbReference type="EMBL" id="CP015756">
    <property type="protein sequence ID" value="APC39867.1"/>
    <property type="molecule type" value="Genomic_DNA"/>
</dbReference>
<gene>
    <name evidence="4" type="ORF">A7L45_07180</name>
</gene>
<accession>A0A1J0GEY7</accession>
<reference evidence="5" key="1">
    <citation type="journal article" date="2016" name="Front. Microbiol.">
        <title>Complete Genome Sequence of Clostridium estertheticum DSM 8809, a Microbe Identified in Spoiled Vacuum Packed Beef.</title>
        <authorList>
            <person name="Yu Z."/>
            <person name="Gunn L."/>
            <person name="Brennan E."/>
            <person name="Reid R."/>
            <person name="Wall P.G."/>
            <person name="Gaora O.P."/>
            <person name="Hurley D."/>
            <person name="Bolton D."/>
            <person name="Fanning S."/>
        </authorList>
    </citation>
    <scope>NUCLEOTIDE SEQUENCE [LARGE SCALE GENOMIC DNA]</scope>
    <source>
        <strain evidence="5">DSM 8809</strain>
    </source>
</reference>